<comment type="caution">
    <text evidence="1">The sequence shown here is derived from an EMBL/GenBank/DDBJ whole genome shotgun (WGS) entry which is preliminary data.</text>
</comment>
<evidence type="ECO:0000313" key="1">
    <source>
        <dbReference type="EMBL" id="ETK03380.1"/>
    </source>
</evidence>
<proteinExistence type="predicted"/>
<accession>W2C8C6</accession>
<name>W2C8C6_9BACT</name>
<dbReference type="EMBL" id="AYYC01000737">
    <property type="protein sequence ID" value="ETK03380.1"/>
    <property type="molecule type" value="Genomic_DNA"/>
</dbReference>
<protein>
    <submittedName>
        <fullName evidence="1">Uncharacterized protein</fullName>
    </submittedName>
</protein>
<evidence type="ECO:0000313" key="2">
    <source>
        <dbReference type="Proteomes" id="UP000018872"/>
    </source>
</evidence>
<dbReference type="Proteomes" id="UP000018872">
    <property type="component" value="Unassembled WGS sequence"/>
</dbReference>
<reference evidence="1 2" key="1">
    <citation type="submission" date="2013-11" db="EMBL/GenBank/DDBJ databases">
        <title>Single cell genomics of uncultured Tannerella BU063 (oral taxon 286).</title>
        <authorList>
            <person name="Beall C.J."/>
            <person name="Campbell A.G."/>
            <person name="Griffen A.L."/>
            <person name="Podar M."/>
            <person name="Leys E.J."/>
        </authorList>
    </citation>
    <scope>NUCLEOTIDE SEQUENCE [LARGE SCALE GENOMIC DNA]</scope>
    <source>
        <strain evidence="1">Cell 5</strain>
    </source>
</reference>
<dbReference type="PATRIC" id="fig|1410950.3.peg.2322"/>
<sequence>MQEKNQKKIKASGTPANFQASNLYERTRPNFPALGRGLFLALMQEKNQKKIKASGTPANFGLVHIREAYIFSPLYIPIR</sequence>
<organism evidence="1 2">
    <name type="scientific">Tannerella sp. oral taxon BU063 isolate Cell 5</name>
    <dbReference type="NCBI Taxonomy" id="1410950"/>
    <lineage>
        <taxon>Bacteria</taxon>
        <taxon>Pseudomonadati</taxon>
        <taxon>Bacteroidota</taxon>
        <taxon>Bacteroidia</taxon>
        <taxon>Bacteroidales</taxon>
        <taxon>Tannerellaceae</taxon>
        <taxon>Tannerella</taxon>
    </lineage>
</organism>
<gene>
    <name evidence="1" type="ORF">T229_14730</name>
</gene>
<dbReference type="AlphaFoldDB" id="W2C8C6"/>